<proteinExistence type="predicted"/>
<dbReference type="InterPro" id="IPR002048">
    <property type="entry name" value="EF_hand_dom"/>
</dbReference>
<evidence type="ECO:0000256" key="6">
    <source>
        <dbReference type="SAM" id="MobiDB-lite"/>
    </source>
</evidence>
<organism evidence="8 9">
    <name type="scientific">Metschnikowia aff. pulcherrima</name>
    <dbReference type="NCBI Taxonomy" id="2163413"/>
    <lineage>
        <taxon>Eukaryota</taxon>
        <taxon>Fungi</taxon>
        <taxon>Dikarya</taxon>
        <taxon>Ascomycota</taxon>
        <taxon>Saccharomycotina</taxon>
        <taxon>Pichiomycetes</taxon>
        <taxon>Metschnikowiaceae</taxon>
        <taxon>Metschnikowia</taxon>
    </lineage>
</organism>
<dbReference type="InterPro" id="IPR011992">
    <property type="entry name" value="EF-hand-dom_pair"/>
</dbReference>
<feature type="compositionally biased region" description="Polar residues" evidence="6">
    <location>
        <begin position="172"/>
        <end position="191"/>
    </location>
</feature>
<feature type="region of interest" description="Disordered" evidence="6">
    <location>
        <begin position="130"/>
        <end position="279"/>
    </location>
</feature>
<feature type="domain" description="EF-hand" evidence="7">
    <location>
        <begin position="278"/>
        <end position="313"/>
    </location>
</feature>
<evidence type="ECO:0000256" key="4">
    <source>
        <dbReference type="ARBA" id="ARBA00022737"/>
    </source>
</evidence>
<protein>
    <submittedName>
        <fullName evidence="8">Ca2+-binding protein, EF-hand superfamily</fullName>
    </submittedName>
</protein>
<dbReference type="PROSITE" id="PS50222">
    <property type="entry name" value="EF_HAND_2"/>
    <property type="match status" value="2"/>
</dbReference>
<feature type="compositionally biased region" description="Basic residues" evidence="6">
    <location>
        <begin position="13"/>
        <end position="33"/>
    </location>
</feature>
<evidence type="ECO:0000313" key="9">
    <source>
        <dbReference type="Proteomes" id="UP000292447"/>
    </source>
</evidence>
<reference evidence="9" key="1">
    <citation type="submission" date="2019-03" db="EMBL/GenBank/DDBJ databases">
        <title>Snf2 controls pulcherriminic acid biosynthesis and connects pigmentation and antifungal activity of the yeast Metschnikowia pulcherrima.</title>
        <authorList>
            <person name="Gore-Lloyd D."/>
            <person name="Sumann I."/>
            <person name="Brachmann A.O."/>
            <person name="Schneeberger K."/>
            <person name="Ortiz-Merino R.A."/>
            <person name="Moreno-Beltran M."/>
            <person name="Schlaefli M."/>
            <person name="Kirner P."/>
            <person name="Santos Kron A."/>
            <person name="Wolfe K.H."/>
            <person name="Piel J."/>
            <person name="Ahrens C.H."/>
            <person name="Henk D."/>
            <person name="Freimoser F.M."/>
        </authorList>
    </citation>
    <scope>NUCLEOTIDE SEQUENCE [LARGE SCALE GENOMIC DNA]</scope>
    <source>
        <strain evidence="9">APC 1.2</strain>
    </source>
</reference>
<keyword evidence="4" id="KW-0677">Repeat</keyword>
<feature type="compositionally biased region" description="Polar residues" evidence="6">
    <location>
        <begin position="214"/>
        <end position="245"/>
    </location>
</feature>
<name>A0A4P6XS05_9ASCO</name>
<feature type="domain" description="EF-hand" evidence="7">
    <location>
        <begin position="348"/>
        <end position="383"/>
    </location>
</feature>
<dbReference type="InterPro" id="IPR018247">
    <property type="entry name" value="EF_Hand_1_Ca_BS"/>
</dbReference>
<comment type="subcellular location">
    <subcellularLocation>
        <location evidence="1">Cytoplasm</location>
    </subcellularLocation>
</comment>
<feature type="compositionally biased region" description="Basic and acidic residues" evidence="6">
    <location>
        <begin position="262"/>
        <end position="279"/>
    </location>
</feature>
<dbReference type="Gene3D" id="1.10.238.10">
    <property type="entry name" value="EF-hand"/>
    <property type="match status" value="1"/>
</dbReference>
<dbReference type="SUPFAM" id="SSF47473">
    <property type="entry name" value="EF-hand"/>
    <property type="match status" value="1"/>
</dbReference>
<keyword evidence="3" id="KW-0479">Metal-binding</keyword>
<dbReference type="STRING" id="2163413.A0A4P6XS05"/>
<dbReference type="Proteomes" id="UP000292447">
    <property type="component" value="Chromosome III"/>
</dbReference>
<dbReference type="GO" id="GO:0005509">
    <property type="term" value="F:calcium ion binding"/>
    <property type="evidence" value="ECO:0007669"/>
    <property type="project" value="InterPro"/>
</dbReference>
<gene>
    <name evidence="8" type="primary">MPUL0C08790</name>
    <name evidence="8" type="ORF">METSCH_C08790</name>
</gene>
<evidence type="ECO:0000256" key="3">
    <source>
        <dbReference type="ARBA" id="ARBA00022723"/>
    </source>
</evidence>
<dbReference type="PANTHER" id="PTHR46212">
    <property type="entry name" value="PEFLIN"/>
    <property type="match status" value="1"/>
</dbReference>
<feature type="compositionally biased region" description="Low complexity" evidence="6">
    <location>
        <begin position="192"/>
        <end position="213"/>
    </location>
</feature>
<sequence length="457" mass="50723">MTATHDPMPAKTKLQRAPRYSHRNHPGRVLHRKMNSDELPIYPTPQQATYTMPPRANPSARGPGKPYQPSSAAPPAPSGHTNYGNHSGQANGVPPQEYSQHPRPYQPAPTQQYYQPQHVPAPVTLQYLHQSSHQSGGYGSLPPQQQPHRVQQGTQQYYLNGAPPLQIPPQPRNVSASSSHYGSAPLTTSFHQGALYQPPQQQQAQHTQPEQRAASYSGQQYVHPSAAQTLSPPAGHSPTTPQMSGRTHAPPSKKPPLGLASRSRDNLDEVPKQSSKQRLEAELRATFDRVDTNHLGKISARELSAALINFDNTGFQHTTVRLMIKLFSGPASASLSGLNFEQFVSLWKYLTAYKKLFVAADVNKSGDISFGEFQRIIEQIGYKLNVDLVLHLFQKFANKESHDDGSVAVGKLKFDAFIELLVYLRKLTDIFKQYDKQLTGVATIDYLDFLFEISNLT</sequence>
<evidence type="ECO:0000256" key="5">
    <source>
        <dbReference type="ARBA" id="ARBA00022837"/>
    </source>
</evidence>
<evidence type="ECO:0000259" key="7">
    <source>
        <dbReference type="PROSITE" id="PS50222"/>
    </source>
</evidence>
<feature type="compositionally biased region" description="Polar residues" evidence="6">
    <location>
        <begin position="142"/>
        <end position="158"/>
    </location>
</feature>
<dbReference type="GO" id="GO:0005737">
    <property type="term" value="C:cytoplasm"/>
    <property type="evidence" value="ECO:0007669"/>
    <property type="project" value="UniProtKB-SubCell"/>
</dbReference>
<feature type="compositionally biased region" description="Polar residues" evidence="6">
    <location>
        <begin position="79"/>
        <end position="90"/>
    </location>
</feature>
<dbReference type="InterPro" id="IPR051426">
    <property type="entry name" value="Peflin/Sorcin_CaBP"/>
</dbReference>
<dbReference type="Pfam" id="PF13202">
    <property type="entry name" value="EF-hand_5"/>
    <property type="match status" value="2"/>
</dbReference>
<keyword evidence="2" id="KW-0963">Cytoplasm</keyword>
<dbReference type="PROSITE" id="PS00018">
    <property type="entry name" value="EF_HAND_1"/>
    <property type="match status" value="1"/>
</dbReference>
<dbReference type="SMART" id="SM00054">
    <property type="entry name" value="EFh"/>
    <property type="match status" value="2"/>
</dbReference>
<accession>A0A4P6XS05</accession>
<dbReference type="PANTHER" id="PTHR46212:SF3">
    <property type="entry name" value="GH27120P"/>
    <property type="match status" value="1"/>
</dbReference>
<keyword evidence="9" id="KW-1185">Reference proteome</keyword>
<dbReference type="CDD" id="cd16180">
    <property type="entry name" value="EFh_PEF_Group_I"/>
    <property type="match status" value="1"/>
</dbReference>
<dbReference type="AlphaFoldDB" id="A0A4P6XS05"/>
<evidence type="ECO:0000313" key="8">
    <source>
        <dbReference type="EMBL" id="QBM88898.1"/>
    </source>
</evidence>
<feature type="region of interest" description="Disordered" evidence="6">
    <location>
        <begin position="1"/>
        <end position="112"/>
    </location>
</feature>
<dbReference type="EMBL" id="CP034458">
    <property type="protein sequence ID" value="QBM88898.1"/>
    <property type="molecule type" value="Genomic_DNA"/>
</dbReference>
<dbReference type="GO" id="GO:0048306">
    <property type="term" value="F:calcium-dependent protein binding"/>
    <property type="evidence" value="ECO:0007669"/>
    <property type="project" value="UniProtKB-ARBA"/>
</dbReference>
<keyword evidence="5" id="KW-0106">Calcium</keyword>
<evidence type="ECO:0000256" key="1">
    <source>
        <dbReference type="ARBA" id="ARBA00004496"/>
    </source>
</evidence>
<evidence type="ECO:0000256" key="2">
    <source>
        <dbReference type="ARBA" id="ARBA00022490"/>
    </source>
</evidence>